<dbReference type="InterPro" id="IPR036188">
    <property type="entry name" value="FAD/NAD-bd_sf"/>
</dbReference>
<dbReference type="GO" id="GO:0016491">
    <property type="term" value="F:oxidoreductase activity"/>
    <property type="evidence" value="ECO:0007669"/>
    <property type="project" value="InterPro"/>
</dbReference>
<evidence type="ECO:0000313" key="3">
    <source>
        <dbReference type="EMBL" id="TKX18181.1"/>
    </source>
</evidence>
<dbReference type="InterPro" id="IPR002937">
    <property type="entry name" value="Amino_oxidase"/>
</dbReference>
<proteinExistence type="predicted"/>
<accession>A0A4U7AP27</accession>
<evidence type="ECO:0000259" key="2">
    <source>
        <dbReference type="Pfam" id="PF01593"/>
    </source>
</evidence>
<dbReference type="InterPro" id="IPR050281">
    <property type="entry name" value="Flavin_monoamine_oxidase"/>
</dbReference>
<evidence type="ECO:0000313" key="4">
    <source>
        <dbReference type="Proteomes" id="UP000308133"/>
    </source>
</evidence>
<dbReference type="PANTHER" id="PTHR10742:SF414">
    <property type="entry name" value="CONTAINING AMINE OXIDASE, PUTATIVE (AFU_ORTHOLOGUE AFUA_3G12150)-RELATED"/>
    <property type="match status" value="1"/>
</dbReference>
<dbReference type="EMBL" id="PTQR01000131">
    <property type="protein sequence ID" value="TKX18181.1"/>
    <property type="molecule type" value="Genomic_DNA"/>
</dbReference>
<protein>
    <submittedName>
        <fullName evidence="3">Flavin containing amine oxidoreductase-like protein 3</fullName>
    </submittedName>
</protein>
<feature type="compositionally biased region" description="Basic and acidic residues" evidence="1">
    <location>
        <begin position="9"/>
        <end position="22"/>
    </location>
</feature>
<sequence length="556" mass="61297">MPRLMPGSDRSKKDRIASEWKPEGSMLKSAMNASKQLNIGIVGAGFAGLRCADVLLQHGHRVTIFEARDRIGGRVAQSDHLGHQVDLGPNWIHGTDGNPILEIARKTGTRLQAWDEAQQIYDVDKTPLSAEDAALYGGLLWDDGLIAAAFKHSEQHKDSIPASESLFDFFQAKVKDMFKDLDPKEAARRRTTLLNVSRMWGAYVGSPIERQSLKFYWLEECIEGENPFVAETYHKILPEVARMALEKALIRLNTKVTHISPAQGSAPPSLTTPDGATYSFDEVVVTTPLGWLKRNPSVFVPPLSRPIQDAINNLGYGCLDKVYITFHSAWWNSSPGNGTMSNGPVGATNKLDKDSTTPNVTSTSMPVHQPESSASPPDRYPGFTHWLPPDYDPTQNPEKWDQQAMNLAALSSDLAHPTLLFYVQGPCSQHIASIVRSAPSDLDRDTALVDFFKPYYSLLPNYSPAHPDCIPKAVLATAWANDEFAGYGSYSNFQVGLEHGDRDIETLRHGMPEKHLWFAGEHTAPFVALGTTTGAYWSGEGVAERIVRSCEEGKGK</sequence>
<evidence type="ECO:0000256" key="1">
    <source>
        <dbReference type="SAM" id="MobiDB-lite"/>
    </source>
</evidence>
<comment type="caution">
    <text evidence="3">The sequence shown here is derived from an EMBL/GenBank/DDBJ whole genome shotgun (WGS) entry which is preliminary data.</text>
</comment>
<dbReference type="Pfam" id="PF01593">
    <property type="entry name" value="Amino_oxidase"/>
    <property type="match status" value="2"/>
</dbReference>
<dbReference type="PANTHER" id="PTHR10742">
    <property type="entry name" value="FLAVIN MONOAMINE OXIDASE"/>
    <property type="match status" value="1"/>
</dbReference>
<dbReference type="Proteomes" id="UP000308133">
    <property type="component" value="Unassembled WGS sequence"/>
</dbReference>
<dbReference type="GO" id="GO:0006338">
    <property type="term" value="P:chromatin remodeling"/>
    <property type="evidence" value="ECO:0007669"/>
    <property type="project" value="TreeGrafter"/>
</dbReference>
<gene>
    <name evidence="3" type="ORF">C1H76_9654</name>
</gene>
<feature type="domain" description="Amine oxidase" evidence="2">
    <location>
        <begin position="46"/>
        <end position="343"/>
    </location>
</feature>
<reference evidence="3 4" key="1">
    <citation type="submission" date="2018-02" db="EMBL/GenBank/DDBJ databases">
        <title>Draft genome sequences of Elsinoe sp., causing black scab on jojoba.</title>
        <authorList>
            <person name="Stodart B."/>
            <person name="Jeffress S."/>
            <person name="Ash G."/>
            <person name="Arun Chinnappa K."/>
        </authorList>
    </citation>
    <scope>NUCLEOTIDE SEQUENCE [LARGE SCALE GENOMIC DNA]</scope>
    <source>
        <strain evidence="3 4">Hillstone_2</strain>
    </source>
</reference>
<dbReference type="GO" id="GO:0050660">
    <property type="term" value="F:flavin adenine dinucleotide binding"/>
    <property type="evidence" value="ECO:0007669"/>
    <property type="project" value="TreeGrafter"/>
</dbReference>
<feature type="region of interest" description="Disordered" evidence="1">
    <location>
        <begin position="337"/>
        <end position="378"/>
    </location>
</feature>
<dbReference type="SUPFAM" id="SSF51905">
    <property type="entry name" value="FAD/NAD(P)-binding domain"/>
    <property type="match status" value="1"/>
</dbReference>
<name>A0A4U7AP27_9PEZI</name>
<organism evidence="3 4">
    <name type="scientific">Elsinoe australis</name>
    <dbReference type="NCBI Taxonomy" id="40998"/>
    <lineage>
        <taxon>Eukaryota</taxon>
        <taxon>Fungi</taxon>
        <taxon>Dikarya</taxon>
        <taxon>Ascomycota</taxon>
        <taxon>Pezizomycotina</taxon>
        <taxon>Dothideomycetes</taxon>
        <taxon>Dothideomycetidae</taxon>
        <taxon>Myriangiales</taxon>
        <taxon>Elsinoaceae</taxon>
        <taxon>Elsinoe</taxon>
    </lineage>
</organism>
<dbReference type="Gene3D" id="3.50.50.60">
    <property type="entry name" value="FAD/NAD(P)-binding domain"/>
    <property type="match status" value="1"/>
</dbReference>
<dbReference type="PRINTS" id="PR00419">
    <property type="entry name" value="ADXRDTASE"/>
</dbReference>
<dbReference type="SUPFAM" id="SSF54373">
    <property type="entry name" value="FAD-linked reductases, C-terminal domain"/>
    <property type="match status" value="1"/>
</dbReference>
<feature type="domain" description="Amine oxidase" evidence="2">
    <location>
        <begin position="471"/>
        <end position="546"/>
    </location>
</feature>
<feature type="region of interest" description="Disordered" evidence="1">
    <location>
        <begin position="1"/>
        <end position="22"/>
    </location>
</feature>
<dbReference type="AlphaFoldDB" id="A0A4U7AP27"/>
<feature type="compositionally biased region" description="Polar residues" evidence="1">
    <location>
        <begin position="356"/>
        <end position="375"/>
    </location>
</feature>
<dbReference type="GO" id="GO:0003682">
    <property type="term" value="F:chromatin binding"/>
    <property type="evidence" value="ECO:0007669"/>
    <property type="project" value="TreeGrafter"/>
</dbReference>
<dbReference type="Gene3D" id="3.90.660.10">
    <property type="match status" value="1"/>
</dbReference>